<feature type="transmembrane region" description="Helical" evidence="1">
    <location>
        <begin position="359"/>
        <end position="386"/>
    </location>
</feature>
<accession>A0A9D0Z1M8</accession>
<feature type="transmembrane region" description="Helical" evidence="1">
    <location>
        <begin position="317"/>
        <end position="338"/>
    </location>
</feature>
<dbReference type="GO" id="GO:0005886">
    <property type="term" value="C:plasma membrane"/>
    <property type="evidence" value="ECO:0007669"/>
    <property type="project" value="UniProtKB-SubCell"/>
</dbReference>
<keyword evidence="1" id="KW-1133">Transmembrane helix</keyword>
<sequence>MKRILQLIRCEFVKDFSLVKIALCGVILFLVSWIFLSFVSNIYYRYHETPREFYQENVDYIIQERDNAIADNAAEPTFYHQLSEDVYTYMVPYYEDALDNPIDFIEYYLTLFLRSYSNQLVLESLIEHYGTDYATQLILDDDPEFNRSNSYDSIIKYSSYTLEDLNQELVREQTICSILEQVITTGEYYHVAEYWQYINPDSNGYLNRCYQYIIDNKIVDEDDVRIQNQCFYYELEAQEKEFVVPTLEEFMDADPYQYFWLETYDQVARYYEIQNEKIDQDKQIVEYAIEHNVPHGIVEASESYDYVEPTSQTYMDYGLYLAFAVIILLTICYAGTISNEHKMGTVKLLYTRKATRFEVITAKLIYVIMNLYVLWIIASVIFFFLVGSQYGFADLFGSKIITLFGNTMSVPYLLWYFGSMLICSLPLLFYVAVLVLCSAFIPTTAVTSVLMTVGTIFFSIIWVLINLMWSVDISAVAFLPFSYIEYAFTYFKSSFYMYSVARTGVPMGSYGLVVSLVCAVLVFIATIIFYQKKDIKN</sequence>
<feature type="transmembrane region" description="Helical" evidence="1">
    <location>
        <begin position="475"/>
        <end position="498"/>
    </location>
</feature>
<dbReference type="PANTHER" id="PTHR37305:SF1">
    <property type="entry name" value="MEMBRANE PROTEIN"/>
    <property type="match status" value="1"/>
</dbReference>
<dbReference type="PANTHER" id="PTHR37305">
    <property type="entry name" value="INTEGRAL MEMBRANE PROTEIN-RELATED"/>
    <property type="match status" value="1"/>
</dbReference>
<proteinExistence type="predicted"/>
<evidence type="ECO:0000313" key="2">
    <source>
        <dbReference type="EMBL" id="HIQ64815.1"/>
    </source>
</evidence>
<name>A0A9D0Z1M8_9FIRM</name>
<organism evidence="2 3">
    <name type="scientific">Candidatus Faecenecus gallistercoris</name>
    <dbReference type="NCBI Taxonomy" id="2840793"/>
    <lineage>
        <taxon>Bacteria</taxon>
        <taxon>Bacillati</taxon>
        <taxon>Bacillota</taxon>
        <taxon>Bacillota incertae sedis</taxon>
        <taxon>Candidatus Faecenecus</taxon>
    </lineage>
</organism>
<evidence type="ECO:0000313" key="3">
    <source>
        <dbReference type="Proteomes" id="UP000886725"/>
    </source>
</evidence>
<gene>
    <name evidence="2" type="ORF">IAC85_03660</name>
</gene>
<feature type="transmembrane region" description="Helical" evidence="1">
    <location>
        <begin position="449"/>
        <end position="469"/>
    </location>
</feature>
<dbReference type="AlphaFoldDB" id="A0A9D0Z1M8"/>
<comment type="caution">
    <text evidence="2">The sequence shown here is derived from an EMBL/GenBank/DDBJ whole genome shotgun (WGS) entry which is preliminary data.</text>
</comment>
<dbReference type="EMBL" id="DVFU01000069">
    <property type="protein sequence ID" value="HIQ64815.1"/>
    <property type="molecule type" value="Genomic_DNA"/>
</dbReference>
<feature type="transmembrane region" description="Helical" evidence="1">
    <location>
        <begin position="413"/>
        <end position="437"/>
    </location>
</feature>
<feature type="transmembrane region" description="Helical" evidence="1">
    <location>
        <begin position="21"/>
        <end position="44"/>
    </location>
</feature>
<reference evidence="2" key="2">
    <citation type="journal article" date="2021" name="PeerJ">
        <title>Extensive microbial diversity within the chicken gut microbiome revealed by metagenomics and culture.</title>
        <authorList>
            <person name="Gilroy R."/>
            <person name="Ravi A."/>
            <person name="Getino M."/>
            <person name="Pursley I."/>
            <person name="Horton D.L."/>
            <person name="Alikhan N.F."/>
            <person name="Baker D."/>
            <person name="Gharbi K."/>
            <person name="Hall N."/>
            <person name="Watson M."/>
            <person name="Adriaenssens E.M."/>
            <person name="Foster-Nyarko E."/>
            <person name="Jarju S."/>
            <person name="Secka A."/>
            <person name="Antonio M."/>
            <person name="Oren A."/>
            <person name="Chaudhuri R.R."/>
            <person name="La Ragione R."/>
            <person name="Hildebrand F."/>
            <person name="Pallen M.J."/>
        </authorList>
    </citation>
    <scope>NUCLEOTIDE SEQUENCE</scope>
    <source>
        <strain evidence="2">CHK165-10780</strain>
    </source>
</reference>
<keyword evidence="1" id="KW-0812">Transmembrane</keyword>
<reference evidence="2" key="1">
    <citation type="submission" date="2020-10" db="EMBL/GenBank/DDBJ databases">
        <authorList>
            <person name="Gilroy R."/>
        </authorList>
    </citation>
    <scope>NUCLEOTIDE SEQUENCE</scope>
    <source>
        <strain evidence="2">CHK165-10780</strain>
    </source>
</reference>
<dbReference type="GO" id="GO:0140359">
    <property type="term" value="F:ABC-type transporter activity"/>
    <property type="evidence" value="ECO:0007669"/>
    <property type="project" value="InterPro"/>
</dbReference>
<dbReference type="Pfam" id="PF12679">
    <property type="entry name" value="ABC2_membrane_2"/>
    <property type="match status" value="1"/>
</dbReference>
<keyword evidence="1" id="KW-0472">Membrane</keyword>
<protein>
    <submittedName>
        <fullName evidence="2">ABC transporter permease subunit</fullName>
    </submittedName>
</protein>
<dbReference type="Proteomes" id="UP000886725">
    <property type="component" value="Unassembled WGS sequence"/>
</dbReference>
<evidence type="ECO:0000256" key="1">
    <source>
        <dbReference type="SAM" id="Phobius"/>
    </source>
</evidence>
<feature type="transmembrane region" description="Helical" evidence="1">
    <location>
        <begin position="510"/>
        <end position="530"/>
    </location>
</feature>